<keyword evidence="1" id="KW-1133">Transmembrane helix</keyword>
<evidence type="ECO:0008006" key="4">
    <source>
        <dbReference type="Google" id="ProtNLM"/>
    </source>
</evidence>
<keyword evidence="3" id="KW-1185">Reference proteome</keyword>
<dbReference type="RefSeq" id="WP_114045113.1">
    <property type="nucleotide sequence ID" value="NZ_CP025198.1"/>
</dbReference>
<keyword evidence="1" id="KW-0472">Membrane</keyword>
<dbReference type="AlphaFoldDB" id="A0A344UVA2"/>
<proteinExistence type="predicted"/>
<dbReference type="EMBL" id="CP025198">
    <property type="protein sequence ID" value="AXE39200.1"/>
    <property type="molecule type" value="Genomic_DNA"/>
</dbReference>
<evidence type="ECO:0000313" key="2">
    <source>
        <dbReference type="EMBL" id="AXE39200.1"/>
    </source>
</evidence>
<name>A0A344UVA2_9ACTN</name>
<dbReference type="KEGG" id="acij:JS278_02047"/>
<dbReference type="OrthoDB" id="4792842at2"/>
<protein>
    <recommendedName>
        <fullName evidence="4">Cell division protein FtsL</fullName>
    </recommendedName>
</protein>
<feature type="transmembrane region" description="Helical" evidence="1">
    <location>
        <begin position="32"/>
        <end position="56"/>
    </location>
</feature>
<accession>A0A344UVA2</accession>
<gene>
    <name evidence="2" type="ORF">JS278_02047</name>
</gene>
<evidence type="ECO:0000256" key="1">
    <source>
        <dbReference type="SAM" id="Phobius"/>
    </source>
</evidence>
<dbReference type="Proteomes" id="UP000251995">
    <property type="component" value="Chromosome"/>
</dbReference>
<organism evidence="2 3">
    <name type="scientific">Acidipropionibacterium virtanenii</name>
    <dbReference type="NCBI Taxonomy" id="2057246"/>
    <lineage>
        <taxon>Bacteria</taxon>
        <taxon>Bacillati</taxon>
        <taxon>Actinomycetota</taxon>
        <taxon>Actinomycetes</taxon>
        <taxon>Propionibacteriales</taxon>
        <taxon>Propionibacteriaceae</taxon>
        <taxon>Acidipropionibacterium</taxon>
    </lineage>
</organism>
<reference evidence="2 3" key="1">
    <citation type="submission" date="2017-12" db="EMBL/GenBank/DDBJ databases">
        <title>The whole genome sequence of the Acidipropionibacterium virtanenii sp. nov. type strain JS278.</title>
        <authorList>
            <person name="Laine P."/>
            <person name="Deptula P."/>
            <person name="Varmanen P."/>
            <person name="Auvinen P."/>
        </authorList>
    </citation>
    <scope>NUCLEOTIDE SEQUENCE [LARGE SCALE GENOMIC DNA]</scope>
    <source>
        <strain evidence="2 3">JS278</strain>
    </source>
</reference>
<keyword evidence="1" id="KW-0812">Transmembrane</keyword>
<evidence type="ECO:0000313" key="3">
    <source>
        <dbReference type="Proteomes" id="UP000251995"/>
    </source>
</evidence>
<sequence>MSAEPAAPVRGLSRARSRLRALPVGRTRMSNLVFSVVISLILAFGLVAALILNTTLQSQSVELSSRKATVETLSHQEAALASQVDTRRSATHLQTSARQLGMVPDPRPAFIDLRTGKVVGTPYRVTGKELPGLAGDAPVSAGNR</sequence>